<sequence>MSASGVCLPLVVILLALARVSHALTSDQASFIAHRQLLSLKENDDLPADFEYEIDVTVTFANRRLKRAYVALQTWKKAIYSDPFNTTGNWDGPNVCEYTGVFCAPALDDPSLDVVAGVDLNHADIAGYLPTELGLLTDVALFHVNSNRFCGVIPKSFSKLILMHEFDISNNRFVGGFPKVVLTWPAVKFIDIRYNDFEGKLPPELFLKELDAIFLNNNRFTSTIPDTVGKSTASVVVFAYNKFTGCIPRTIGNMTNLNEIIFLNNHLGGCFPDELGLLENMTIFDASHNSFFGGITTTLTGLKNVEVLEIANNKLTGLVSESICSLPKLINFTFSDNYFNAEDKSCVPSQTEGKFFGDSGNCLPNRPGQKSGMECYPVVSRQVDCSKSCGGKGGSTPSQPTPKVSPPKGPKPTPTPSEESPKQTPTPGPAPSQETPVSSPPPQTPTPVPAPPKDTPVANPPKQTQTPAPAPPKDTPVSRLLLLRRCNNLPVMKKHTLHHLRQCTPSLLQFSPHRHQPPSSLHNHQ</sequence>
<evidence type="ECO:0000313" key="2">
    <source>
        <dbReference type="Proteomes" id="UP001057402"/>
    </source>
</evidence>
<reference evidence="2" key="1">
    <citation type="journal article" date="2023" name="Front. Plant Sci.">
        <title>Chromosomal-level genome assembly of Melastoma candidum provides insights into trichome evolution.</title>
        <authorList>
            <person name="Zhong Y."/>
            <person name="Wu W."/>
            <person name="Sun C."/>
            <person name="Zou P."/>
            <person name="Liu Y."/>
            <person name="Dai S."/>
            <person name="Zhou R."/>
        </authorList>
    </citation>
    <scope>NUCLEOTIDE SEQUENCE [LARGE SCALE GENOMIC DNA]</scope>
</reference>
<gene>
    <name evidence="1" type="ORF">MLD38_032096</name>
</gene>
<organism evidence="1 2">
    <name type="scientific">Melastoma candidum</name>
    <dbReference type="NCBI Taxonomy" id="119954"/>
    <lineage>
        <taxon>Eukaryota</taxon>
        <taxon>Viridiplantae</taxon>
        <taxon>Streptophyta</taxon>
        <taxon>Embryophyta</taxon>
        <taxon>Tracheophyta</taxon>
        <taxon>Spermatophyta</taxon>
        <taxon>Magnoliopsida</taxon>
        <taxon>eudicotyledons</taxon>
        <taxon>Gunneridae</taxon>
        <taxon>Pentapetalae</taxon>
        <taxon>rosids</taxon>
        <taxon>malvids</taxon>
        <taxon>Myrtales</taxon>
        <taxon>Melastomataceae</taxon>
        <taxon>Melastomatoideae</taxon>
        <taxon>Melastomateae</taxon>
        <taxon>Melastoma</taxon>
    </lineage>
</organism>
<accession>A0ACB9M508</accession>
<dbReference type="EMBL" id="CM042889">
    <property type="protein sequence ID" value="KAI4318384.1"/>
    <property type="molecule type" value="Genomic_DNA"/>
</dbReference>
<evidence type="ECO:0000313" key="1">
    <source>
        <dbReference type="EMBL" id="KAI4318384.1"/>
    </source>
</evidence>
<protein>
    <submittedName>
        <fullName evidence="1">Uncharacterized protein</fullName>
    </submittedName>
</protein>
<keyword evidence="2" id="KW-1185">Reference proteome</keyword>
<dbReference type="Proteomes" id="UP001057402">
    <property type="component" value="Chromosome 10"/>
</dbReference>
<comment type="caution">
    <text evidence="1">The sequence shown here is derived from an EMBL/GenBank/DDBJ whole genome shotgun (WGS) entry which is preliminary data.</text>
</comment>
<proteinExistence type="predicted"/>
<name>A0ACB9M508_9MYRT</name>